<proteinExistence type="predicted"/>
<accession>A0AA38UKJ8</accession>
<keyword evidence="1" id="KW-0732">Signal</keyword>
<evidence type="ECO:0000313" key="3">
    <source>
        <dbReference type="Proteomes" id="UP001163846"/>
    </source>
</evidence>
<evidence type="ECO:0000313" key="2">
    <source>
        <dbReference type="EMBL" id="KAJ3841952.1"/>
    </source>
</evidence>
<keyword evidence="3" id="KW-1185">Reference proteome</keyword>
<evidence type="ECO:0000256" key="1">
    <source>
        <dbReference type="SAM" id="SignalP"/>
    </source>
</evidence>
<dbReference type="EMBL" id="MU806022">
    <property type="protein sequence ID" value="KAJ3841952.1"/>
    <property type="molecule type" value="Genomic_DNA"/>
</dbReference>
<reference evidence="2" key="1">
    <citation type="submission" date="2022-08" db="EMBL/GenBank/DDBJ databases">
        <authorList>
            <consortium name="DOE Joint Genome Institute"/>
            <person name="Min B."/>
            <person name="Riley R."/>
            <person name="Sierra-Patev S."/>
            <person name="Naranjo-Ortiz M."/>
            <person name="Looney B."/>
            <person name="Konkel Z."/>
            <person name="Slot J.C."/>
            <person name="Sakamoto Y."/>
            <person name="Steenwyk J.L."/>
            <person name="Rokas A."/>
            <person name="Carro J."/>
            <person name="Camarero S."/>
            <person name="Ferreira P."/>
            <person name="Molpeceres G."/>
            <person name="Ruiz-Duenas F.J."/>
            <person name="Serrano A."/>
            <person name="Henrissat B."/>
            <person name="Drula E."/>
            <person name="Hughes K.W."/>
            <person name="Mata J.L."/>
            <person name="Ishikawa N.K."/>
            <person name="Vargas-Isla R."/>
            <person name="Ushijima S."/>
            <person name="Smith C.A."/>
            <person name="Ahrendt S."/>
            <person name="Andreopoulos W."/>
            <person name="He G."/>
            <person name="Labutti K."/>
            <person name="Lipzen A."/>
            <person name="Ng V."/>
            <person name="Sandor L."/>
            <person name="Barry K."/>
            <person name="Martinez A.T."/>
            <person name="Xiao Y."/>
            <person name="Gibbons J.G."/>
            <person name="Terashima K."/>
            <person name="Hibbett D.S."/>
            <person name="Grigoriev I.V."/>
        </authorList>
    </citation>
    <scope>NUCLEOTIDE SEQUENCE</scope>
    <source>
        <strain evidence="2">TFB9207</strain>
    </source>
</reference>
<comment type="caution">
    <text evidence="2">The sequence shown here is derived from an EMBL/GenBank/DDBJ whole genome shotgun (WGS) entry which is preliminary data.</text>
</comment>
<name>A0AA38UKJ8_9AGAR</name>
<protein>
    <recommendedName>
        <fullName evidence="4">Secreted protein</fullName>
    </recommendedName>
</protein>
<feature type="chain" id="PRO_5041351530" description="Secreted protein" evidence="1">
    <location>
        <begin position="19"/>
        <end position="118"/>
    </location>
</feature>
<dbReference type="AlphaFoldDB" id="A0AA38UKJ8"/>
<dbReference type="Proteomes" id="UP001163846">
    <property type="component" value="Unassembled WGS sequence"/>
</dbReference>
<feature type="signal peptide" evidence="1">
    <location>
        <begin position="1"/>
        <end position="18"/>
    </location>
</feature>
<evidence type="ECO:0008006" key="4">
    <source>
        <dbReference type="Google" id="ProtNLM"/>
    </source>
</evidence>
<gene>
    <name evidence="2" type="ORF">F5878DRAFT_432790</name>
</gene>
<sequence>MEVSLIVFSGLLFMFWEAFVSEPRVSNFGVPQHSYRCFCTWSAASSHPLPSHMEDSEKYTKNIVISDFGQAPSSDGLLRLIWQFPYPFGAYTPHAWANKISAESFSSVSTLANSASRT</sequence>
<organism evidence="2 3">
    <name type="scientific">Lentinula raphanica</name>
    <dbReference type="NCBI Taxonomy" id="153919"/>
    <lineage>
        <taxon>Eukaryota</taxon>
        <taxon>Fungi</taxon>
        <taxon>Dikarya</taxon>
        <taxon>Basidiomycota</taxon>
        <taxon>Agaricomycotina</taxon>
        <taxon>Agaricomycetes</taxon>
        <taxon>Agaricomycetidae</taxon>
        <taxon>Agaricales</taxon>
        <taxon>Marasmiineae</taxon>
        <taxon>Omphalotaceae</taxon>
        <taxon>Lentinula</taxon>
    </lineage>
</organism>